<comment type="caution">
    <text evidence="2">The sequence shown here is derived from an EMBL/GenBank/DDBJ whole genome shotgun (WGS) entry which is preliminary data.</text>
</comment>
<accession>A0A1E5XX25</accession>
<evidence type="ECO:0008006" key="4">
    <source>
        <dbReference type="Google" id="ProtNLM"/>
    </source>
</evidence>
<keyword evidence="1" id="KW-0732">Signal</keyword>
<keyword evidence="3" id="KW-1185">Reference proteome</keyword>
<dbReference type="RefSeq" id="WP_069907741.1">
    <property type="nucleotide sequence ID" value="NZ_LAJE02000026.1"/>
</dbReference>
<sequence>MDQLCVLVAVISFGLCSPDTATPYFIDVSAEALPPKSGSPNAMGATAADLDGDGDADLAIAIELGSNRVLLNDGTGRFSEAPLDGPSGDHEDVAVADYDGDGDLDLVFIGEDDQVLGYHLNDGVAGFTDVSDRLPNRATSNTVVTVDVDGDGDADLVTANAGPDFVWVNDGAGGFTDESAARLPQYDDISQDIAVGDVDGDGDADLIFGNEEQNRFYLNDGAGRFADAPLPLRATPEETRDADLSDVDGDGDLDLYFANVRIFNADRDQQDRLLLNDGHGRFTDVTATHLSPDDELTTAAAFIDYDRDGDLDLIRGRMGDLGARRSDFVLLAFANDGAGHFTAAPGVVPPITGANAFDIELADFNGDGRPDLFVASRGGPDRLLIGLK</sequence>
<dbReference type="PANTHER" id="PTHR46580">
    <property type="entry name" value="SENSOR KINASE-RELATED"/>
    <property type="match status" value="1"/>
</dbReference>
<evidence type="ECO:0000313" key="2">
    <source>
        <dbReference type="EMBL" id="OEO33134.1"/>
    </source>
</evidence>
<dbReference type="InterPro" id="IPR013517">
    <property type="entry name" value="FG-GAP"/>
</dbReference>
<organism evidence="2 3">
    <name type="scientific">Devosia insulae DS-56</name>
    <dbReference type="NCBI Taxonomy" id="1116389"/>
    <lineage>
        <taxon>Bacteria</taxon>
        <taxon>Pseudomonadati</taxon>
        <taxon>Pseudomonadota</taxon>
        <taxon>Alphaproteobacteria</taxon>
        <taxon>Hyphomicrobiales</taxon>
        <taxon>Devosiaceae</taxon>
        <taxon>Devosia</taxon>
    </lineage>
</organism>
<dbReference type="PANTHER" id="PTHR46580:SF4">
    <property type="entry name" value="ATP_GTP-BINDING PROTEIN"/>
    <property type="match status" value="1"/>
</dbReference>
<dbReference type="EMBL" id="LAJE02000026">
    <property type="protein sequence ID" value="OEO33134.1"/>
    <property type="molecule type" value="Genomic_DNA"/>
</dbReference>
<evidence type="ECO:0000313" key="3">
    <source>
        <dbReference type="Proteomes" id="UP000095463"/>
    </source>
</evidence>
<protein>
    <recommendedName>
        <fullName evidence="4">VCBS repeat-containing protein</fullName>
    </recommendedName>
</protein>
<dbReference type="OrthoDB" id="8169987at2"/>
<dbReference type="SUPFAM" id="SSF69318">
    <property type="entry name" value="Integrin alpha N-terminal domain"/>
    <property type="match status" value="1"/>
</dbReference>
<dbReference type="Proteomes" id="UP000095463">
    <property type="component" value="Unassembled WGS sequence"/>
</dbReference>
<reference evidence="2 3" key="1">
    <citation type="journal article" date="2015" name="Genome Announc.">
        <title>Genome Assemblies of Three Soil-Associated Devosia species: D. insulae, D. limi, and D. soli.</title>
        <authorList>
            <person name="Hassan Y.I."/>
            <person name="Lepp D."/>
            <person name="Zhou T."/>
        </authorList>
    </citation>
    <scope>NUCLEOTIDE SEQUENCE [LARGE SCALE GENOMIC DNA]</scope>
    <source>
        <strain evidence="2 3">DS-56</strain>
    </source>
</reference>
<evidence type="ECO:0000256" key="1">
    <source>
        <dbReference type="ARBA" id="ARBA00022729"/>
    </source>
</evidence>
<dbReference type="Gene3D" id="2.130.10.130">
    <property type="entry name" value="Integrin alpha, N-terminal"/>
    <property type="match status" value="2"/>
</dbReference>
<proteinExistence type="predicted"/>
<gene>
    <name evidence="2" type="ORF">VW23_008100</name>
</gene>
<name>A0A1E5XX25_9HYPH</name>
<dbReference type="Pfam" id="PF13517">
    <property type="entry name" value="FG-GAP_3"/>
    <property type="match status" value="4"/>
</dbReference>
<dbReference type="AlphaFoldDB" id="A0A1E5XX25"/>
<dbReference type="InterPro" id="IPR028994">
    <property type="entry name" value="Integrin_alpha_N"/>
</dbReference>